<dbReference type="EMBL" id="LOYH01000093">
    <property type="protein sequence ID" value="KVK74350.1"/>
    <property type="molecule type" value="Genomic_DNA"/>
</dbReference>
<gene>
    <name evidence="2" type="ORF">WS90_30625</name>
</gene>
<name>A0A103Z6I4_BURCE</name>
<evidence type="ECO:0000313" key="2">
    <source>
        <dbReference type="EMBL" id="KVK74350.1"/>
    </source>
</evidence>
<sequence>MGMAARARVTAQPKTKGDDQEVIASFRDPAQAVRRYFATAGLDAGAAVADTPLDNSGDSMSGVPDESGTLSDDAFSSVGFTSDGGVSCCWSGLGSGGTVGR</sequence>
<dbReference type="AlphaFoldDB" id="A0A103Z6I4"/>
<reference evidence="2 3" key="1">
    <citation type="submission" date="2015-11" db="EMBL/GenBank/DDBJ databases">
        <title>Expanding the genomic diversity of Burkholderia species for the development of highly accurate diagnostics.</title>
        <authorList>
            <person name="Sahl J."/>
            <person name="Keim P."/>
            <person name="Wagner D."/>
        </authorList>
    </citation>
    <scope>NUCLEOTIDE SEQUENCE [LARGE SCALE GENOMIC DNA]</scope>
    <source>
        <strain evidence="2 3">MSMB1302</strain>
    </source>
</reference>
<evidence type="ECO:0000313" key="3">
    <source>
        <dbReference type="Proteomes" id="UP000069001"/>
    </source>
</evidence>
<proteinExistence type="predicted"/>
<protein>
    <submittedName>
        <fullName evidence="2">Uncharacterized protein</fullName>
    </submittedName>
</protein>
<organism evidence="2 3">
    <name type="scientific">Burkholderia cepacia</name>
    <name type="common">Pseudomonas cepacia</name>
    <dbReference type="NCBI Taxonomy" id="292"/>
    <lineage>
        <taxon>Bacteria</taxon>
        <taxon>Pseudomonadati</taxon>
        <taxon>Pseudomonadota</taxon>
        <taxon>Betaproteobacteria</taxon>
        <taxon>Burkholderiales</taxon>
        <taxon>Burkholderiaceae</taxon>
        <taxon>Burkholderia</taxon>
        <taxon>Burkholderia cepacia complex</taxon>
    </lineage>
</organism>
<evidence type="ECO:0000256" key="1">
    <source>
        <dbReference type="SAM" id="MobiDB-lite"/>
    </source>
</evidence>
<feature type="region of interest" description="Disordered" evidence="1">
    <location>
        <begin position="48"/>
        <end position="69"/>
    </location>
</feature>
<accession>A0A103Z6I4</accession>
<dbReference type="Proteomes" id="UP000069001">
    <property type="component" value="Unassembled WGS sequence"/>
</dbReference>
<feature type="region of interest" description="Disordered" evidence="1">
    <location>
        <begin position="1"/>
        <end position="20"/>
    </location>
</feature>
<comment type="caution">
    <text evidence="2">The sequence shown here is derived from an EMBL/GenBank/DDBJ whole genome shotgun (WGS) entry which is preliminary data.</text>
</comment>